<reference evidence="3" key="1">
    <citation type="submission" date="2022-11" db="EMBL/GenBank/DDBJ databases">
        <authorList>
            <person name="Petersen C."/>
        </authorList>
    </citation>
    <scope>NUCLEOTIDE SEQUENCE</scope>
    <source>
        <strain evidence="3">IBT 34128</strain>
    </source>
</reference>
<name>A0A9W9FAQ0_9EURO</name>
<dbReference type="EMBL" id="JAPMSZ010000007">
    <property type="protein sequence ID" value="KAJ5096517.1"/>
    <property type="molecule type" value="Genomic_DNA"/>
</dbReference>
<proteinExistence type="predicted"/>
<dbReference type="EMBL" id="JAPMSZ010000007">
    <property type="protein sequence ID" value="KAJ5096506.1"/>
    <property type="molecule type" value="Genomic_DNA"/>
</dbReference>
<comment type="caution">
    <text evidence="3">The sequence shown here is derived from an EMBL/GenBank/DDBJ whole genome shotgun (WGS) entry which is preliminary data.</text>
</comment>
<evidence type="ECO:0000313" key="3">
    <source>
        <dbReference type="EMBL" id="KAJ5096517.1"/>
    </source>
</evidence>
<dbReference type="Proteomes" id="UP001141434">
    <property type="component" value="Unassembled WGS sequence"/>
</dbReference>
<keyword evidence="4" id="KW-1185">Reference proteome</keyword>
<organism evidence="3 4">
    <name type="scientific">Penicillium alfredii</name>
    <dbReference type="NCBI Taxonomy" id="1506179"/>
    <lineage>
        <taxon>Eukaryota</taxon>
        <taxon>Fungi</taxon>
        <taxon>Dikarya</taxon>
        <taxon>Ascomycota</taxon>
        <taxon>Pezizomycotina</taxon>
        <taxon>Eurotiomycetes</taxon>
        <taxon>Eurotiomycetidae</taxon>
        <taxon>Eurotiales</taxon>
        <taxon>Aspergillaceae</taxon>
        <taxon>Penicillium</taxon>
    </lineage>
</organism>
<feature type="compositionally biased region" description="Low complexity" evidence="1">
    <location>
        <begin position="22"/>
        <end position="37"/>
    </location>
</feature>
<accession>A0A9W9FAQ0</accession>
<gene>
    <name evidence="2" type="ORF">NUU61_005862</name>
    <name evidence="3" type="ORF">NUU61_005873</name>
</gene>
<reference evidence="3" key="2">
    <citation type="journal article" date="2023" name="IMA Fungus">
        <title>Comparative genomic study of the Penicillium genus elucidates a diverse pangenome and 15 lateral gene transfer events.</title>
        <authorList>
            <person name="Petersen C."/>
            <person name="Sorensen T."/>
            <person name="Nielsen M.R."/>
            <person name="Sondergaard T.E."/>
            <person name="Sorensen J.L."/>
            <person name="Fitzpatrick D.A."/>
            <person name="Frisvad J.C."/>
            <person name="Nielsen K.L."/>
        </authorList>
    </citation>
    <scope>NUCLEOTIDE SEQUENCE</scope>
    <source>
        <strain evidence="3">IBT 34128</strain>
    </source>
</reference>
<feature type="compositionally biased region" description="Basic and acidic residues" evidence="1">
    <location>
        <begin position="62"/>
        <end position="75"/>
    </location>
</feature>
<protein>
    <submittedName>
        <fullName evidence="3">Uncharacterized protein</fullName>
    </submittedName>
</protein>
<sequence length="75" mass="8165">MLGVSWAARPTHQRLRLSGPVPARGDALRPARPAGAAVRRRCPRGPVPPPEGRMPQPAGVREGARVQEHLRADRH</sequence>
<dbReference type="RefSeq" id="XP_056512046.1">
    <property type="nucleotide sequence ID" value="XM_056656433.1"/>
</dbReference>
<feature type="region of interest" description="Disordered" evidence="1">
    <location>
        <begin position="1"/>
        <end position="75"/>
    </location>
</feature>
<dbReference type="GeneID" id="81395601"/>
<evidence type="ECO:0000313" key="4">
    <source>
        <dbReference type="Proteomes" id="UP001141434"/>
    </source>
</evidence>
<evidence type="ECO:0000256" key="1">
    <source>
        <dbReference type="SAM" id="MobiDB-lite"/>
    </source>
</evidence>
<dbReference type="AlphaFoldDB" id="A0A9W9FAQ0"/>
<evidence type="ECO:0000313" key="2">
    <source>
        <dbReference type="EMBL" id="KAJ5096506.1"/>
    </source>
</evidence>